<dbReference type="GO" id="GO:0017171">
    <property type="term" value="F:serine hydrolase activity"/>
    <property type="evidence" value="ECO:0007669"/>
    <property type="project" value="TreeGrafter"/>
</dbReference>
<keyword evidence="2" id="KW-0378">Hydrolase</keyword>
<name>A0A6G9YG48_9NOCA</name>
<dbReference type="Pfam" id="PF12697">
    <property type="entry name" value="Abhydrolase_6"/>
    <property type="match status" value="1"/>
</dbReference>
<dbReference type="InterPro" id="IPR000073">
    <property type="entry name" value="AB_hydrolase_1"/>
</dbReference>
<dbReference type="InterPro" id="IPR029058">
    <property type="entry name" value="AB_hydrolase_fold"/>
</dbReference>
<accession>A0A6G9YG48</accession>
<evidence type="ECO:0000313" key="3">
    <source>
        <dbReference type="Proteomes" id="UP000503540"/>
    </source>
</evidence>
<dbReference type="PANTHER" id="PTHR46331:SF2">
    <property type="entry name" value="VALACYCLOVIR HYDROLASE"/>
    <property type="match status" value="1"/>
</dbReference>
<dbReference type="PANTHER" id="PTHR46331">
    <property type="entry name" value="VALACYCLOVIR HYDROLASE"/>
    <property type="match status" value="1"/>
</dbReference>
<sequence length="273" mass="28716">MDSVVTARTLTVPGASLHYEVRGAGTPIALVGAPMAAAAFAPLADLLAGDHTVLTTDPRGHAGSVLDDPDQDSTPELRADDLARLLTELGAGPAVVFGSSGGAVTALALAQARPDLVHTVIAHEPPIVELLDDRAELRSRTEEMIATHRSGDALGAWRQFMANANIPIPEPVLREQFGGDRDLTQLASEAYWFAHEMRETTAWAPDLDALRAGSVRIIAAIGEQSAGQLCDRSTRALAAALGIEPTIFPGDHIGFVSDPAGFGDRLREVLAAR</sequence>
<proteinExistence type="predicted"/>
<dbReference type="EMBL" id="CP046172">
    <property type="protein sequence ID" value="QIS12182.1"/>
    <property type="molecule type" value="Genomic_DNA"/>
</dbReference>
<dbReference type="SUPFAM" id="SSF53474">
    <property type="entry name" value="alpha/beta-Hydrolases"/>
    <property type="match status" value="1"/>
</dbReference>
<protein>
    <submittedName>
        <fullName evidence="2">Alpha/beta fold hydrolase</fullName>
    </submittedName>
</protein>
<organism evidence="2 3">
    <name type="scientific">Nocardia arthritidis</name>
    <dbReference type="NCBI Taxonomy" id="228602"/>
    <lineage>
        <taxon>Bacteria</taxon>
        <taxon>Bacillati</taxon>
        <taxon>Actinomycetota</taxon>
        <taxon>Actinomycetes</taxon>
        <taxon>Mycobacteriales</taxon>
        <taxon>Nocardiaceae</taxon>
        <taxon>Nocardia</taxon>
    </lineage>
</organism>
<evidence type="ECO:0000259" key="1">
    <source>
        <dbReference type="Pfam" id="PF12697"/>
    </source>
</evidence>
<keyword evidence="3" id="KW-1185">Reference proteome</keyword>
<dbReference type="AlphaFoldDB" id="A0A6G9YG48"/>
<dbReference type="Gene3D" id="3.40.50.1820">
    <property type="entry name" value="alpha/beta hydrolase"/>
    <property type="match status" value="1"/>
</dbReference>
<gene>
    <name evidence="2" type="ORF">F5544_21595</name>
</gene>
<reference evidence="2 3" key="1">
    <citation type="journal article" date="2019" name="ACS Chem. Biol.">
        <title>Identification and Mobilization of a Cryptic Antibiotic Biosynthesis Gene Locus from a Human-Pathogenic Nocardia Isolate.</title>
        <authorList>
            <person name="Herisse M."/>
            <person name="Ishida K."/>
            <person name="Porter J.L."/>
            <person name="Howden B."/>
            <person name="Hertweck C."/>
            <person name="Stinear T.P."/>
            <person name="Pidot S.J."/>
        </authorList>
    </citation>
    <scope>NUCLEOTIDE SEQUENCE [LARGE SCALE GENOMIC DNA]</scope>
    <source>
        <strain evidence="2 3">AUSMDU00012717</strain>
    </source>
</reference>
<dbReference type="Proteomes" id="UP000503540">
    <property type="component" value="Chromosome"/>
</dbReference>
<dbReference type="KEGG" id="nah:F5544_21595"/>
<evidence type="ECO:0000313" key="2">
    <source>
        <dbReference type="EMBL" id="QIS12182.1"/>
    </source>
</evidence>
<dbReference type="RefSeq" id="WP_167474896.1">
    <property type="nucleotide sequence ID" value="NZ_CP046172.1"/>
</dbReference>
<feature type="domain" description="AB hydrolase-1" evidence="1">
    <location>
        <begin position="32"/>
        <end position="262"/>
    </location>
</feature>